<accession>A0A0E9QS80</accession>
<proteinExistence type="predicted"/>
<organism evidence="1">
    <name type="scientific">Anguilla anguilla</name>
    <name type="common">European freshwater eel</name>
    <name type="synonym">Muraena anguilla</name>
    <dbReference type="NCBI Taxonomy" id="7936"/>
    <lineage>
        <taxon>Eukaryota</taxon>
        <taxon>Metazoa</taxon>
        <taxon>Chordata</taxon>
        <taxon>Craniata</taxon>
        <taxon>Vertebrata</taxon>
        <taxon>Euteleostomi</taxon>
        <taxon>Actinopterygii</taxon>
        <taxon>Neopterygii</taxon>
        <taxon>Teleostei</taxon>
        <taxon>Anguilliformes</taxon>
        <taxon>Anguillidae</taxon>
        <taxon>Anguilla</taxon>
    </lineage>
</organism>
<dbReference type="AlphaFoldDB" id="A0A0E9QS80"/>
<protein>
    <submittedName>
        <fullName evidence="1">Uncharacterized protein</fullName>
    </submittedName>
</protein>
<evidence type="ECO:0000313" key="1">
    <source>
        <dbReference type="EMBL" id="JAH19709.1"/>
    </source>
</evidence>
<sequence>MSARIHRNLPLLKLDT</sequence>
<dbReference type="EMBL" id="GBXM01088868">
    <property type="protein sequence ID" value="JAH19709.1"/>
    <property type="molecule type" value="Transcribed_RNA"/>
</dbReference>
<name>A0A0E9QS80_ANGAN</name>
<reference evidence="1" key="2">
    <citation type="journal article" date="2015" name="Fish Shellfish Immunol.">
        <title>Early steps in the European eel (Anguilla anguilla)-Vibrio vulnificus interaction in the gills: Role of the RtxA13 toxin.</title>
        <authorList>
            <person name="Callol A."/>
            <person name="Pajuelo D."/>
            <person name="Ebbesson L."/>
            <person name="Teles M."/>
            <person name="MacKenzie S."/>
            <person name="Amaro C."/>
        </authorList>
    </citation>
    <scope>NUCLEOTIDE SEQUENCE</scope>
</reference>
<reference evidence="1" key="1">
    <citation type="submission" date="2014-11" db="EMBL/GenBank/DDBJ databases">
        <authorList>
            <person name="Amaro Gonzalez C."/>
        </authorList>
    </citation>
    <scope>NUCLEOTIDE SEQUENCE</scope>
</reference>